<feature type="region of interest" description="Disordered" evidence="1">
    <location>
        <begin position="295"/>
        <end position="314"/>
    </location>
</feature>
<feature type="compositionally biased region" description="Basic and acidic residues" evidence="1">
    <location>
        <begin position="953"/>
        <end position="971"/>
    </location>
</feature>
<organism evidence="2 3">
    <name type="scientific">Cytospora paraplurivora</name>
    <dbReference type="NCBI Taxonomy" id="2898453"/>
    <lineage>
        <taxon>Eukaryota</taxon>
        <taxon>Fungi</taxon>
        <taxon>Dikarya</taxon>
        <taxon>Ascomycota</taxon>
        <taxon>Pezizomycotina</taxon>
        <taxon>Sordariomycetes</taxon>
        <taxon>Sordariomycetidae</taxon>
        <taxon>Diaporthales</taxon>
        <taxon>Cytosporaceae</taxon>
        <taxon>Cytospora</taxon>
    </lineage>
</organism>
<evidence type="ECO:0000256" key="1">
    <source>
        <dbReference type="SAM" id="MobiDB-lite"/>
    </source>
</evidence>
<dbReference type="PANTHER" id="PTHR13379:SF0">
    <property type="entry name" value="UPF0415 PROTEIN C7ORF25"/>
    <property type="match status" value="1"/>
</dbReference>
<accession>A0AAN9UGG8</accession>
<evidence type="ECO:0000313" key="3">
    <source>
        <dbReference type="Proteomes" id="UP001320245"/>
    </source>
</evidence>
<gene>
    <name evidence="2" type="ORF">SLS53_001146</name>
</gene>
<comment type="caution">
    <text evidence="2">The sequence shown here is derived from an EMBL/GenBank/DDBJ whole genome shotgun (WGS) entry which is preliminary data.</text>
</comment>
<feature type="compositionally biased region" description="Basic and acidic residues" evidence="1">
    <location>
        <begin position="988"/>
        <end position="998"/>
    </location>
</feature>
<sequence>MAAMALADMEAAACCIIRIIKDTPDLRNTKLAIAGDMAIRKHLPEYGQQNAGKSIDLIVNSSTSASLLRKKLLQHPMSPFIESSQLLYYQASPPASPCSSSPTSSGRAQAIEVRITPEMLCPFLPSAAKPAHEIEPTPDHLPYISLVDLVVFKMDACGLRDSPHSKQQEVRDAAALLQLATKHSALSLNDHQTHVVEESLSDVLQHAAPDKQMKSWWQARLRGKCDPDARRPATEVLTNLIEGMSLDESAKKSPSETDGVLWNRGFLGRTTSSSSKTSVVSTTSSISGNFVASNSPMSPTSPGFPPHSRTSSKDIITPMRPRKFSTTQINPVNPSYARKRSVDHGMPRRHSQILGSLPSGGIAYNGSMDDGHHASPGLTLTARFESTPDDDKLVTGYFLAKTHIFGATRRGTFGIMDGEGDRVADLGRITIERIDALIGELDALNAAWKQRVAVATRLERREMTNPLPGLHDFLTSVKGMKNSVLQVLKARTITHPKLVDGNDEISREERDNKDFAVISGCGLNSHQAQWGAIKRGHGLLALRRRFSGKTSRLGQTVDAVVENGTEWIKVSIVTEKKLIYQMAQEGWHPDDSTDSSDDENTGIGIVKIATQLVRAARSNRCNTRIPRVRLVLPNLTEGSVEAVDRLLNRIRSLGTSKKQEGDVEILVDCANSVFLQNQVPPLDAAFANLFRDTNLDRLTPTLNLELTILLSLVSDIAHAQIEPMDWYSKQTLSHIEDEIHAPGARLQHTYAALRGRRLECTQEVAREFRDVVDDLGTEDTKARALIVFGCKDLQEGFGITRSNHVDEDRSNDNGVGDACDQRNRSEQMTLVEELRRLSIYPVPDDLQLPIRIVAEDEFNHHEYAALIEAGKLPPVAATVWAKLDRSYNRSCHLWGWMQDITTISANSLNTRLIDATVDAGRTSALEVGPRLYLTALSISLNTAKPCPADKWNEIKDAKHERKDARTKEAKQMKAAGTWGPSLGVPVKWNEKQLRKQDTRQPGTPDSSSVQQRSSSEQGS</sequence>
<protein>
    <submittedName>
        <fullName evidence="2">Uncharacterized protein</fullName>
    </submittedName>
</protein>
<reference evidence="2 3" key="1">
    <citation type="journal article" date="2023" name="PLoS ONE">
        <title>Cytospora paraplurivora sp. nov. isolated from orchards with fruit tree decline syndrome in Ontario, Canada.</title>
        <authorList>
            <person name="Ilyukhin E."/>
            <person name="Nguyen H.D.T."/>
            <person name="Castle A.J."/>
            <person name="Ellouze W."/>
        </authorList>
    </citation>
    <scope>NUCLEOTIDE SEQUENCE [LARGE SCALE GENOMIC DNA]</scope>
    <source>
        <strain evidence="2 3">FDS-564</strain>
    </source>
</reference>
<name>A0AAN9UGG8_9PEZI</name>
<feature type="region of interest" description="Disordered" evidence="1">
    <location>
        <begin position="953"/>
        <end position="1019"/>
    </location>
</feature>
<dbReference type="EMBL" id="JAJSPL020000003">
    <property type="protein sequence ID" value="KAK7747894.1"/>
    <property type="molecule type" value="Genomic_DNA"/>
</dbReference>
<dbReference type="AlphaFoldDB" id="A0AAN9UGG8"/>
<feature type="compositionally biased region" description="Low complexity" evidence="1">
    <location>
        <begin position="1006"/>
        <end position="1019"/>
    </location>
</feature>
<evidence type="ECO:0000313" key="2">
    <source>
        <dbReference type="EMBL" id="KAK7747894.1"/>
    </source>
</evidence>
<feature type="region of interest" description="Disordered" evidence="1">
    <location>
        <begin position="325"/>
        <end position="345"/>
    </location>
</feature>
<dbReference type="PANTHER" id="PTHR13379">
    <property type="entry name" value="UNCHARACTERIZED DUF1308"/>
    <property type="match status" value="1"/>
</dbReference>
<dbReference type="Proteomes" id="UP001320245">
    <property type="component" value="Unassembled WGS sequence"/>
</dbReference>
<keyword evidence="3" id="KW-1185">Reference proteome</keyword>
<proteinExistence type="predicted"/>